<dbReference type="Proteomes" id="UP000228531">
    <property type="component" value="Unassembled WGS sequence"/>
</dbReference>
<dbReference type="PANTHER" id="PTHR33840:SF1">
    <property type="entry name" value="TLE1 PHOSPHOLIPASE DOMAIN-CONTAINING PROTEIN"/>
    <property type="match status" value="1"/>
</dbReference>
<protein>
    <submittedName>
        <fullName evidence="3">Uncharacterized protein (DUF2235 family)</fullName>
    </submittedName>
</protein>
<gene>
    <name evidence="3" type="ORF">BC777_1052</name>
</gene>
<proteinExistence type="predicted"/>
<keyword evidence="4" id="KW-1185">Reference proteome</keyword>
<evidence type="ECO:0000313" key="3">
    <source>
        <dbReference type="EMBL" id="PJI92207.1"/>
    </source>
</evidence>
<organism evidence="3 4">
    <name type="scientific">Yoonia maricola</name>
    <dbReference type="NCBI Taxonomy" id="420999"/>
    <lineage>
        <taxon>Bacteria</taxon>
        <taxon>Pseudomonadati</taxon>
        <taxon>Pseudomonadota</taxon>
        <taxon>Alphaproteobacteria</taxon>
        <taxon>Rhodobacterales</taxon>
        <taxon>Paracoccaceae</taxon>
        <taxon>Yoonia</taxon>
    </lineage>
</organism>
<name>A0A2M8WMP4_9RHOB</name>
<evidence type="ECO:0000259" key="2">
    <source>
        <dbReference type="Pfam" id="PF09994"/>
    </source>
</evidence>
<feature type="domain" description="T6SS Phospholipase effector Tle1-like catalytic" evidence="2">
    <location>
        <begin position="2"/>
        <end position="290"/>
    </location>
</feature>
<dbReference type="PANTHER" id="PTHR33840">
    <property type="match status" value="1"/>
</dbReference>
<accession>A0A2M8WMP4</accession>
<reference evidence="3 4" key="1">
    <citation type="submission" date="2017-11" db="EMBL/GenBank/DDBJ databases">
        <title>Genomic Encyclopedia of Archaeal and Bacterial Type Strains, Phase II (KMG-II): From Individual Species to Whole Genera.</title>
        <authorList>
            <person name="Goeker M."/>
        </authorList>
    </citation>
    <scope>NUCLEOTIDE SEQUENCE [LARGE SCALE GENOMIC DNA]</scope>
    <source>
        <strain evidence="3 4">DSM 29128</strain>
    </source>
</reference>
<feature type="compositionally biased region" description="Basic and acidic residues" evidence="1">
    <location>
        <begin position="401"/>
        <end position="411"/>
    </location>
</feature>
<dbReference type="AlphaFoldDB" id="A0A2M8WMP4"/>
<dbReference type="Pfam" id="PF09994">
    <property type="entry name" value="T6SS_Tle1-like_cat"/>
    <property type="match status" value="1"/>
</dbReference>
<dbReference type="OrthoDB" id="4378831at2"/>
<dbReference type="InterPro" id="IPR018712">
    <property type="entry name" value="Tle1-like_cat"/>
</dbReference>
<sequence>MKRIAIFIDGTWNRTDAEHPTNVVRLSRCIFGSDDEGNTQQVIYSPGVGSGAGNNWLGKKMDTVFGGALGWGLLNLIEDVYRDLVFAYQPGDEVYIFGFSRGGFAARSLAGLIRSCGIPPRRHVARIPEAIARYVSRDKDTKPDDPSSYLFREDFAPYTATSASEFKWRLDRGDTAAINLKIAYLGVWDTVKALGIPAFLPGAKRFNAKYQFHDADLSRSVSAARHAIAIDERRKTFPASPWANLDRLNSDDDTRETPLYMQQWFPGNHGSVGGGGSRIGLSSVPLIWVTQGAEQAGLRIDWGEFDRVAVRFDPVTEALDNKFGPVGISGFLLNGLQACRSGPKEVEDIAVATLDRFRADAGYRPDTLNFVKDDLEGRAVSELDALRDFLVARDGLPTHEVDSSLRPRGWEAPRNAALPSDH</sequence>
<dbReference type="EMBL" id="PGTY01000001">
    <property type="protein sequence ID" value="PJI92207.1"/>
    <property type="molecule type" value="Genomic_DNA"/>
</dbReference>
<evidence type="ECO:0000256" key="1">
    <source>
        <dbReference type="SAM" id="MobiDB-lite"/>
    </source>
</evidence>
<comment type="caution">
    <text evidence="3">The sequence shown here is derived from an EMBL/GenBank/DDBJ whole genome shotgun (WGS) entry which is preliminary data.</text>
</comment>
<dbReference type="RefSeq" id="WP_100367049.1">
    <property type="nucleotide sequence ID" value="NZ_PGTY01000001.1"/>
</dbReference>
<evidence type="ECO:0000313" key="4">
    <source>
        <dbReference type="Proteomes" id="UP000228531"/>
    </source>
</evidence>
<feature type="region of interest" description="Disordered" evidence="1">
    <location>
        <begin position="401"/>
        <end position="422"/>
    </location>
</feature>